<evidence type="ECO:0000313" key="2">
    <source>
        <dbReference type="Proteomes" id="UP001454036"/>
    </source>
</evidence>
<gene>
    <name evidence="1" type="ORF">LIER_39421</name>
</gene>
<evidence type="ECO:0000313" key="1">
    <source>
        <dbReference type="EMBL" id="GAA0162490.1"/>
    </source>
</evidence>
<reference evidence="1 2" key="1">
    <citation type="submission" date="2024-01" db="EMBL/GenBank/DDBJ databases">
        <title>The complete chloroplast genome sequence of Lithospermum erythrorhizon: insights into the phylogenetic relationship among Boraginaceae species and the maternal lineages of purple gromwells.</title>
        <authorList>
            <person name="Okada T."/>
            <person name="Watanabe K."/>
        </authorList>
    </citation>
    <scope>NUCLEOTIDE SEQUENCE [LARGE SCALE GENOMIC DNA]</scope>
</reference>
<protein>
    <submittedName>
        <fullName evidence="1">Uncharacterized protein</fullName>
    </submittedName>
</protein>
<dbReference type="AlphaFoldDB" id="A0AAV3QEG9"/>
<dbReference type="EMBL" id="BAABME010021138">
    <property type="protein sequence ID" value="GAA0162490.1"/>
    <property type="molecule type" value="Genomic_DNA"/>
</dbReference>
<proteinExistence type="predicted"/>
<dbReference type="Proteomes" id="UP001454036">
    <property type="component" value="Unassembled WGS sequence"/>
</dbReference>
<sequence>MFDDIDLANSSLHSHLHYPVSEPLSWKQRLMICIDVARVHKSLMALRTRFLNLKSVAFFSMRALPPKLICSQPRPRSPQKMVYSIQIIYEMKRPGIRLLYFPLLQEATEDNHDIPEASDFTEIMIPEFLKSTNLKGRKKKSKRPVKCN</sequence>
<comment type="caution">
    <text evidence="1">The sequence shown here is derived from an EMBL/GenBank/DDBJ whole genome shotgun (WGS) entry which is preliminary data.</text>
</comment>
<name>A0AAV3QEG9_LITER</name>
<organism evidence="1 2">
    <name type="scientific">Lithospermum erythrorhizon</name>
    <name type="common">Purple gromwell</name>
    <name type="synonym">Lithospermum officinale var. erythrorhizon</name>
    <dbReference type="NCBI Taxonomy" id="34254"/>
    <lineage>
        <taxon>Eukaryota</taxon>
        <taxon>Viridiplantae</taxon>
        <taxon>Streptophyta</taxon>
        <taxon>Embryophyta</taxon>
        <taxon>Tracheophyta</taxon>
        <taxon>Spermatophyta</taxon>
        <taxon>Magnoliopsida</taxon>
        <taxon>eudicotyledons</taxon>
        <taxon>Gunneridae</taxon>
        <taxon>Pentapetalae</taxon>
        <taxon>asterids</taxon>
        <taxon>lamiids</taxon>
        <taxon>Boraginales</taxon>
        <taxon>Boraginaceae</taxon>
        <taxon>Boraginoideae</taxon>
        <taxon>Lithospermeae</taxon>
        <taxon>Lithospermum</taxon>
    </lineage>
</organism>
<accession>A0AAV3QEG9</accession>
<keyword evidence="2" id="KW-1185">Reference proteome</keyword>